<protein>
    <submittedName>
        <fullName evidence="8">BMC domain-containing protein</fullName>
    </submittedName>
</protein>
<dbReference type="Proteomes" id="UP001210130">
    <property type="component" value="Chromosome"/>
</dbReference>
<evidence type="ECO:0000256" key="5">
    <source>
        <dbReference type="SAM" id="MobiDB-lite"/>
    </source>
</evidence>
<dbReference type="PROSITE" id="PS51931">
    <property type="entry name" value="BMC_CP"/>
    <property type="match status" value="1"/>
</dbReference>
<accession>A0AAJ5UG29</accession>
<name>A0AAJ5UG29_9ENTR</name>
<dbReference type="AlphaFoldDB" id="A0AAJ5UG29"/>
<dbReference type="PANTHER" id="PTHR33941:SF11">
    <property type="entry name" value="BACTERIAL MICROCOMPARTMENT SHELL PROTEIN PDUJ"/>
    <property type="match status" value="1"/>
</dbReference>
<dbReference type="Gene3D" id="3.30.70.1710">
    <property type="match status" value="1"/>
</dbReference>
<proteinExistence type="inferred from homology"/>
<dbReference type="EMBL" id="CP112887">
    <property type="protein sequence ID" value="WBW63184.1"/>
    <property type="molecule type" value="Genomic_DNA"/>
</dbReference>
<evidence type="ECO:0000259" key="7">
    <source>
        <dbReference type="PROSITE" id="PS51931"/>
    </source>
</evidence>
<dbReference type="Pfam" id="PF00936">
    <property type="entry name" value="BMC"/>
    <property type="match status" value="1"/>
</dbReference>
<sequence>MSGQSLGLIETVGLTAAVEAADAAIKSANVELVGYELTKGGGLVTIKLTGEVGAMNAAVSAGVAAASRVGQVYAWKVIARTAAGIDTLIASSQTCGVLPEPAAPVAECLPAAENGPDATIAVVNVASCAEVASCLAFEESPEVASTESPAAESDPALVQPVGKEAEPQPAPAAQTSPEEKKTARTRAKNPRR</sequence>
<gene>
    <name evidence="8" type="ORF">OR613_09925</name>
</gene>
<dbReference type="SMART" id="SM00877">
    <property type="entry name" value="BMC"/>
    <property type="match status" value="1"/>
</dbReference>
<comment type="pathway">
    <text evidence="1">Polyol metabolism; 1,2-propanediol degradation.</text>
</comment>
<dbReference type="SUPFAM" id="SSF143414">
    <property type="entry name" value="CcmK-like"/>
    <property type="match status" value="1"/>
</dbReference>
<comment type="similarity">
    <text evidence="4">Belongs to the bacterial microcompartments protein family.</text>
</comment>
<feature type="compositionally biased region" description="Basic residues" evidence="5">
    <location>
        <begin position="183"/>
        <end position="192"/>
    </location>
</feature>
<dbReference type="PROSITE" id="PS51930">
    <property type="entry name" value="BMC_2"/>
    <property type="match status" value="1"/>
</dbReference>
<evidence type="ECO:0000256" key="2">
    <source>
        <dbReference type="ARBA" id="ARBA00024322"/>
    </source>
</evidence>
<dbReference type="InterPro" id="IPR044870">
    <property type="entry name" value="BMC_CP"/>
</dbReference>
<dbReference type="CDD" id="cd07045">
    <property type="entry name" value="BMC_CcmK_like"/>
    <property type="match status" value="1"/>
</dbReference>
<dbReference type="GO" id="GO:0031469">
    <property type="term" value="C:bacterial microcompartment"/>
    <property type="evidence" value="ECO:0007669"/>
    <property type="project" value="UniProtKB-SubCell"/>
</dbReference>
<dbReference type="RefSeq" id="WP_131047843.1">
    <property type="nucleotide sequence ID" value="NZ_CP112887.1"/>
</dbReference>
<dbReference type="PANTHER" id="PTHR33941">
    <property type="entry name" value="PROPANEDIOL UTILIZATION PROTEIN PDUA"/>
    <property type="match status" value="1"/>
</dbReference>
<feature type="domain" description="BMC" evidence="6">
    <location>
        <begin position="5"/>
        <end position="90"/>
    </location>
</feature>
<evidence type="ECO:0000313" key="8">
    <source>
        <dbReference type="EMBL" id="WBW63184.1"/>
    </source>
</evidence>
<feature type="region of interest" description="Disordered" evidence="5">
    <location>
        <begin position="142"/>
        <end position="192"/>
    </location>
</feature>
<dbReference type="InterPro" id="IPR050575">
    <property type="entry name" value="BMC_shell"/>
</dbReference>
<evidence type="ECO:0000313" key="9">
    <source>
        <dbReference type="Proteomes" id="UP001210130"/>
    </source>
</evidence>
<reference evidence="8 9" key="1">
    <citation type="journal article" date="2023" name="Microbiol. Resour. Announc.">
        <title>Complete Genome Sequence of the First Colistin-Resistant Raoultella electrica Strain.</title>
        <authorList>
            <person name="Aldeia C."/>
            <person name="Campos-Madueno E.I."/>
            <person name="Sendi P."/>
            <person name="Endimiani A."/>
        </authorList>
    </citation>
    <scope>NUCLEOTIDE SEQUENCE [LARGE SCALE GENOMIC DNA]</scope>
    <source>
        <strain evidence="8 9">S2-IND-01-C</strain>
    </source>
</reference>
<dbReference type="InterPro" id="IPR000249">
    <property type="entry name" value="BMC_dom"/>
</dbReference>
<comment type="subcellular location">
    <subcellularLocation>
        <location evidence="2">Bacterial microcompartment</location>
    </subcellularLocation>
</comment>
<evidence type="ECO:0000256" key="1">
    <source>
        <dbReference type="ARBA" id="ARBA00004836"/>
    </source>
</evidence>
<keyword evidence="3" id="KW-1283">Bacterial microcompartment</keyword>
<evidence type="ECO:0000256" key="4">
    <source>
        <dbReference type="PROSITE-ProRule" id="PRU01278"/>
    </source>
</evidence>
<evidence type="ECO:0000259" key="6">
    <source>
        <dbReference type="PROSITE" id="PS51930"/>
    </source>
</evidence>
<evidence type="ECO:0000256" key="3">
    <source>
        <dbReference type="ARBA" id="ARBA00024446"/>
    </source>
</evidence>
<dbReference type="InterPro" id="IPR037233">
    <property type="entry name" value="CcmK-like_sf"/>
</dbReference>
<organism evidence="8 9">
    <name type="scientific">Klebsiella electrica</name>
    <dbReference type="NCBI Taxonomy" id="1259973"/>
    <lineage>
        <taxon>Bacteria</taxon>
        <taxon>Pseudomonadati</taxon>
        <taxon>Pseudomonadota</taxon>
        <taxon>Gammaproteobacteria</taxon>
        <taxon>Enterobacterales</taxon>
        <taxon>Enterobacteriaceae</taxon>
        <taxon>Klebsiella/Raoultella group</taxon>
        <taxon>Klebsiella</taxon>
    </lineage>
</organism>
<feature type="domain" description="BMC circularly permuted" evidence="7">
    <location>
        <begin position="1"/>
        <end position="82"/>
    </location>
</feature>
<keyword evidence="9" id="KW-1185">Reference proteome</keyword>
<dbReference type="InterPro" id="IPR044872">
    <property type="entry name" value="CcmK/CsoS1_BMC"/>
</dbReference>